<sequence length="474" mass="50624">MKQTTLKKESLGLWSIVFFVIAAASPLTGAVGALPIAFMAGNGAGIPGIYVVAGILLTLFSFGFIAMSRHVVNSGAFYSYVSKGLGPSTGLAGFFIAILAYLSMVFSVSSLFGFFTNIFLVNNFGIDVPWWMLAIANQVIVVLLGIAKVEIGGRILGVLMLLEVAIILLVDLVIIKQPIAMTFSSFTPSVTFSGNAGVGLIFAICSFIGFEASAIYSEECKTPEKTIPRATLVAVAIITVFYAVTAWAIVQFVGDTKVGEVAAQDPGMFIYNIADQLLGPWSSQVMSILLITSLFAATQAFHNTLSRYLFSLSRDGLCWSKFSTLHPKYHTPYVASLIQGIAIVVGLLILVAMGLDPMANIFAWASALGAISILTLQCAVSFAVVVFFIRNPSLQASLWSRFIAPALASVGMVISLYMVINNLDVLSGSDSPVVKALPYLVVAFAALGFFIAKRLHQANPERFASIAKVVETLK</sequence>
<dbReference type="AlphaFoldDB" id="A0A1N6M1C0"/>
<proteinExistence type="predicted"/>
<dbReference type="EMBL" id="FSSB01000007">
    <property type="protein sequence ID" value="SIO93229.1"/>
    <property type="molecule type" value="Genomic_DNA"/>
</dbReference>
<feature type="transmembrane region" description="Helical" evidence="5">
    <location>
        <begin position="44"/>
        <end position="67"/>
    </location>
</feature>
<feature type="domain" description="Amino acid permease/ SLC12A" evidence="6">
    <location>
        <begin position="19"/>
        <end position="428"/>
    </location>
</feature>
<dbReference type="Pfam" id="PF00324">
    <property type="entry name" value="AA_permease"/>
    <property type="match status" value="1"/>
</dbReference>
<dbReference type="GO" id="GO:0055085">
    <property type="term" value="P:transmembrane transport"/>
    <property type="evidence" value="ECO:0007669"/>
    <property type="project" value="InterPro"/>
</dbReference>
<evidence type="ECO:0000256" key="1">
    <source>
        <dbReference type="ARBA" id="ARBA00004141"/>
    </source>
</evidence>
<dbReference type="GO" id="GO:0016020">
    <property type="term" value="C:membrane"/>
    <property type="evidence" value="ECO:0007669"/>
    <property type="project" value="UniProtKB-SubCell"/>
</dbReference>
<feature type="transmembrane region" description="Helical" evidence="5">
    <location>
        <begin position="331"/>
        <end position="355"/>
    </location>
</feature>
<feature type="transmembrane region" description="Helical" evidence="5">
    <location>
        <begin position="432"/>
        <end position="452"/>
    </location>
</feature>
<feature type="transmembrane region" description="Helical" evidence="5">
    <location>
        <begin position="128"/>
        <end position="147"/>
    </location>
</feature>
<dbReference type="Proteomes" id="UP000184774">
    <property type="component" value="Unassembled WGS sequence"/>
</dbReference>
<dbReference type="Gene3D" id="1.20.1740.10">
    <property type="entry name" value="Amino acid/polyamine transporter I"/>
    <property type="match status" value="1"/>
</dbReference>
<comment type="subcellular location">
    <subcellularLocation>
        <location evidence="1">Membrane</location>
        <topology evidence="1">Multi-pass membrane protein</topology>
    </subcellularLocation>
</comment>
<feature type="transmembrane region" description="Helical" evidence="5">
    <location>
        <begin position="154"/>
        <end position="175"/>
    </location>
</feature>
<evidence type="ECO:0000313" key="7">
    <source>
        <dbReference type="EMBL" id="SIO93229.1"/>
    </source>
</evidence>
<dbReference type="PANTHER" id="PTHR42770:SF16">
    <property type="entry name" value="AMINO ACID PERMEASE"/>
    <property type="match status" value="1"/>
</dbReference>
<keyword evidence="4 5" id="KW-0472">Membrane</keyword>
<reference evidence="7 8" key="1">
    <citation type="submission" date="2016-12" db="EMBL/GenBank/DDBJ databases">
        <authorList>
            <person name="Song W.-J."/>
            <person name="Kurnit D.M."/>
        </authorList>
    </citation>
    <scope>NUCLEOTIDE SEQUENCE [LARGE SCALE GENOMIC DNA]</scope>
    <source>
        <strain evidence="7 8">CECT 9026</strain>
    </source>
</reference>
<evidence type="ECO:0000256" key="2">
    <source>
        <dbReference type="ARBA" id="ARBA00022692"/>
    </source>
</evidence>
<evidence type="ECO:0000256" key="4">
    <source>
        <dbReference type="ARBA" id="ARBA00023136"/>
    </source>
</evidence>
<dbReference type="RefSeq" id="WP_074371823.1">
    <property type="nucleotide sequence ID" value="NZ_AP024907.1"/>
</dbReference>
<gene>
    <name evidence="7" type="primary">yhdG_1</name>
    <name evidence="7" type="ORF">VSP9026_00880</name>
</gene>
<feature type="transmembrane region" description="Helical" evidence="5">
    <location>
        <begin position="88"/>
        <end position="116"/>
    </location>
</feature>
<feature type="transmembrane region" description="Helical" evidence="5">
    <location>
        <begin position="12"/>
        <end position="38"/>
    </location>
</feature>
<feature type="transmembrane region" description="Helical" evidence="5">
    <location>
        <begin position="401"/>
        <end position="420"/>
    </location>
</feature>
<accession>A0A1N6M1C0</accession>
<dbReference type="PIRSF" id="PIRSF006060">
    <property type="entry name" value="AA_transporter"/>
    <property type="match status" value="1"/>
</dbReference>
<dbReference type="InterPro" id="IPR050367">
    <property type="entry name" value="APC_superfamily"/>
</dbReference>
<protein>
    <submittedName>
        <fullName evidence="7">Putative amino acid permease YhdG</fullName>
    </submittedName>
</protein>
<organism evidence="7 8">
    <name type="scientific">Vibrio spartinae</name>
    <dbReference type="NCBI Taxonomy" id="1918945"/>
    <lineage>
        <taxon>Bacteria</taxon>
        <taxon>Pseudomonadati</taxon>
        <taxon>Pseudomonadota</taxon>
        <taxon>Gammaproteobacteria</taxon>
        <taxon>Vibrionales</taxon>
        <taxon>Vibrionaceae</taxon>
        <taxon>Vibrio</taxon>
    </lineage>
</organism>
<name>A0A1N6M1C0_9VIBR</name>
<evidence type="ECO:0000259" key="6">
    <source>
        <dbReference type="Pfam" id="PF00324"/>
    </source>
</evidence>
<evidence type="ECO:0000313" key="8">
    <source>
        <dbReference type="Proteomes" id="UP000184774"/>
    </source>
</evidence>
<keyword evidence="2 5" id="KW-0812">Transmembrane</keyword>
<feature type="transmembrane region" description="Helical" evidence="5">
    <location>
        <begin position="361"/>
        <end position="389"/>
    </location>
</feature>
<dbReference type="OrthoDB" id="9804700at2"/>
<evidence type="ECO:0000256" key="3">
    <source>
        <dbReference type="ARBA" id="ARBA00022989"/>
    </source>
</evidence>
<dbReference type="InterPro" id="IPR004841">
    <property type="entry name" value="AA-permease/SLC12A_dom"/>
</dbReference>
<feature type="transmembrane region" description="Helical" evidence="5">
    <location>
        <begin position="195"/>
        <end position="217"/>
    </location>
</feature>
<dbReference type="PANTHER" id="PTHR42770">
    <property type="entry name" value="AMINO ACID TRANSPORTER-RELATED"/>
    <property type="match status" value="1"/>
</dbReference>
<feature type="transmembrane region" description="Helical" evidence="5">
    <location>
        <begin position="285"/>
        <end position="310"/>
    </location>
</feature>
<keyword evidence="3 5" id="KW-1133">Transmembrane helix</keyword>
<evidence type="ECO:0000256" key="5">
    <source>
        <dbReference type="SAM" id="Phobius"/>
    </source>
</evidence>
<feature type="transmembrane region" description="Helical" evidence="5">
    <location>
        <begin position="229"/>
        <end position="250"/>
    </location>
</feature>